<dbReference type="STRING" id="320771.Cflav_PD4210"/>
<feature type="domain" description="DUF4340" evidence="2">
    <location>
        <begin position="68"/>
        <end position="208"/>
    </location>
</feature>
<keyword evidence="4" id="KW-1185">Reference proteome</keyword>
<evidence type="ECO:0000313" key="4">
    <source>
        <dbReference type="Proteomes" id="UP000003688"/>
    </source>
</evidence>
<evidence type="ECO:0000313" key="3">
    <source>
        <dbReference type="EMBL" id="EEF61532.1"/>
    </source>
</evidence>
<feature type="domain" description="DUF4340" evidence="2">
    <location>
        <begin position="351"/>
        <end position="505"/>
    </location>
</feature>
<keyword evidence="1" id="KW-0812">Transmembrane</keyword>
<dbReference type="Proteomes" id="UP000003688">
    <property type="component" value="Unassembled WGS sequence"/>
</dbReference>
<dbReference type="EMBL" id="ABOX02000009">
    <property type="protein sequence ID" value="EEF61532.1"/>
    <property type="molecule type" value="Genomic_DNA"/>
</dbReference>
<dbReference type="RefSeq" id="WP_007414424.1">
    <property type="nucleotide sequence ID" value="NZ_ABOX02000009.1"/>
</dbReference>
<feature type="transmembrane region" description="Helical" evidence="1">
    <location>
        <begin position="6"/>
        <end position="23"/>
    </location>
</feature>
<dbReference type="OrthoDB" id="179046at2"/>
<gene>
    <name evidence="3" type="ORF">Cflav_PD4210</name>
</gene>
<evidence type="ECO:0000259" key="2">
    <source>
        <dbReference type="Pfam" id="PF14238"/>
    </source>
</evidence>
<dbReference type="InterPro" id="IPR025641">
    <property type="entry name" value="DUF4340"/>
</dbReference>
<keyword evidence="1" id="KW-0472">Membrane</keyword>
<dbReference type="Pfam" id="PF14238">
    <property type="entry name" value="DUF4340"/>
    <property type="match status" value="3"/>
</dbReference>
<reference evidence="3 4" key="1">
    <citation type="journal article" date="2011" name="J. Bacteriol.">
        <title>Genome sequence of 'Pedosphaera parvula' Ellin514, an aerobic Verrucomicrobial isolate from pasture soil.</title>
        <authorList>
            <person name="Kant R."/>
            <person name="van Passel M.W."/>
            <person name="Sangwan P."/>
            <person name="Palva A."/>
            <person name="Lucas S."/>
            <person name="Copeland A."/>
            <person name="Lapidus A."/>
            <person name="Glavina Del Rio T."/>
            <person name="Dalin E."/>
            <person name="Tice H."/>
            <person name="Bruce D."/>
            <person name="Goodwin L."/>
            <person name="Pitluck S."/>
            <person name="Chertkov O."/>
            <person name="Larimer F.W."/>
            <person name="Land M.L."/>
            <person name="Hauser L."/>
            <person name="Brettin T.S."/>
            <person name="Detter J.C."/>
            <person name="Han S."/>
            <person name="de Vos W.M."/>
            <person name="Janssen P.H."/>
            <person name="Smidt H."/>
        </authorList>
    </citation>
    <scope>NUCLEOTIDE SEQUENCE [LARGE SCALE GENOMIC DNA]</scope>
    <source>
        <strain evidence="3 4">Ellin514</strain>
    </source>
</reference>
<dbReference type="AlphaFoldDB" id="B9XF34"/>
<name>B9XF34_PEDPL</name>
<sequence length="616" mass="68652">MNPKNTWILIFVTAGMFAFIFFIERHQRETTPSATKALVNFKAASITSIQIQPAGQLEMRATRTNGSWQLTKPITYPAQSVAIESLLRALETLSVQIHIPTQELRKNPKAEEEFGFETPQVTVILQEGNNRHSPIKFGFLTAPGDQVYLQVVGTEGIDVVSSDIIKLLPRTLNEWRDTNLLSLKGLTFDRLAVTNGGRSFELSRASNRLWRITYPMPARADSSRVEGSLARLESARVSRFVTDDPAADLETYGLKPAEFEVTLSQGTNPVLALQFGKSPTNDSKQIFAMVKGQPAIVEIPKEFIAPWRARYEEFRDRRLAGPVPLSLETIEVHQSDKSTDFTIQKQSTGAWRVNEPYNFPADPETMLDLIDGLSGLEIVPAAGQFAVKDVVSASDFPKYGLANPVRKYILKEGMTKDKSNPTNVVLAELDFGSTFEDKIYARRADRPDEDSVYAVKQVDFERLPSKALQLRDRHIWNFTPADVSSVTVRNDGSSVKMIRKAENQWSLASGSQGIVDNFAVEAGADELGSLEAGSWIDCGDQNLAKYGISDKSTQVSVEVRSGNQNQTLVLDLGGWSPSQHRYGAVRLEGQTWVFEFPTRIVERILYDFNIHEKPAS</sequence>
<proteinExistence type="predicted"/>
<feature type="domain" description="DUF4340" evidence="2">
    <location>
        <begin position="210"/>
        <end position="348"/>
    </location>
</feature>
<evidence type="ECO:0000256" key="1">
    <source>
        <dbReference type="SAM" id="Phobius"/>
    </source>
</evidence>
<accession>B9XF34</accession>
<organism evidence="3 4">
    <name type="scientific">Pedosphaera parvula (strain Ellin514)</name>
    <dbReference type="NCBI Taxonomy" id="320771"/>
    <lineage>
        <taxon>Bacteria</taxon>
        <taxon>Pseudomonadati</taxon>
        <taxon>Verrucomicrobiota</taxon>
        <taxon>Pedosphaerae</taxon>
        <taxon>Pedosphaerales</taxon>
        <taxon>Pedosphaeraceae</taxon>
        <taxon>Pedosphaera</taxon>
    </lineage>
</organism>
<comment type="caution">
    <text evidence="3">The sequence shown here is derived from an EMBL/GenBank/DDBJ whole genome shotgun (WGS) entry which is preliminary data.</text>
</comment>
<keyword evidence="1" id="KW-1133">Transmembrane helix</keyword>
<protein>
    <recommendedName>
        <fullName evidence="2">DUF4340 domain-containing protein</fullName>
    </recommendedName>
</protein>